<dbReference type="SUPFAM" id="SSF55961">
    <property type="entry name" value="Bet v1-like"/>
    <property type="match status" value="1"/>
</dbReference>
<dbReference type="CDD" id="cd07821">
    <property type="entry name" value="PYR_PYL_RCAR_like"/>
    <property type="match status" value="1"/>
</dbReference>
<accession>A0A1J9S0V8</accession>
<dbReference type="Pfam" id="PF10604">
    <property type="entry name" value="Polyketide_cyc2"/>
    <property type="match status" value="1"/>
</dbReference>
<reference evidence="1 2" key="1">
    <citation type="submission" date="2016-10" db="EMBL/GenBank/DDBJ databases">
        <title>Proteomics and genomics reveal pathogen-plant mechanisms compatible with a hemibiotrophic lifestyle of Diplodia corticola.</title>
        <authorList>
            <person name="Fernandes I."/>
            <person name="De Jonge R."/>
            <person name="Van De Peer Y."/>
            <person name="Devreese B."/>
            <person name="Alves A."/>
            <person name="Esteves A.C."/>
        </authorList>
    </citation>
    <scope>NUCLEOTIDE SEQUENCE [LARGE SCALE GENOMIC DNA]</scope>
    <source>
        <strain evidence="1 2">CBS 112549</strain>
    </source>
</reference>
<protein>
    <submittedName>
        <fullName evidence="1">Bet v i allergen</fullName>
    </submittedName>
</protein>
<dbReference type="AlphaFoldDB" id="A0A1J9S0V8"/>
<dbReference type="OrthoDB" id="4818697at2759"/>
<keyword evidence="2" id="KW-1185">Reference proteome</keyword>
<dbReference type="InterPro" id="IPR019587">
    <property type="entry name" value="Polyketide_cyclase/dehydratase"/>
</dbReference>
<name>A0A1J9S0V8_9PEZI</name>
<dbReference type="Proteomes" id="UP000183809">
    <property type="component" value="Unassembled WGS sequence"/>
</dbReference>
<gene>
    <name evidence="1" type="ORF">BKCO1_4000253</name>
</gene>
<dbReference type="STRING" id="236234.A0A1J9S0V8"/>
<dbReference type="EMBL" id="MNUE01000004">
    <property type="protein sequence ID" value="OJD38587.1"/>
    <property type="molecule type" value="Genomic_DNA"/>
</dbReference>
<sequence length="148" mass="16816">MSREEVAKKEVLSSVTETINAPIEEVWPYVAAIGTEKLWILGCFRSALVSGSGKGAVRKMHFNHGIFTERIEDCDHETYRFVYRVLEPHPLPGQDPVGIIQLERDGTSNEHTKFTWTGTADRWDAELKPLARELARRTHLTSIATIRK</sequence>
<organism evidence="1 2">
    <name type="scientific">Diplodia corticola</name>
    <dbReference type="NCBI Taxonomy" id="236234"/>
    <lineage>
        <taxon>Eukaryota</taxon>
        <taxon>Fungi</taxon>
        <taxon>Dikarya</taxon>
        <taxon>Ascomycota</taxon>
        <taxon>Pezizomycotina</taxon>
        <taxon>Dothideomycetes</taxon>
        <taxon>Dothideomycetes incertae sedis</taxon>
        <taxon>Botryosphaeriales</taxon>
        <taxon>Botryosphaeriaceae</taxon>
        <taxon>Diplodia</taxon>
    </lineage>
</organism>
<evidence type="ECO:0000313" key="1">
    <source>
        <dbReference type="EMBL" id="OJD38587.1"/>
    </source>
</evidence>
<dbReference type="GeneID" id="31015947"/>
<dbReference type="InterPro" id="IPR023393">
    <property type="entry name" value="START-like_dom_sf"/>
</dbReference>
<comment type="caution">
    <text evidence="1">The sequence shown here is derived from an EMBL/GenBank/DDBJ whole genome shotgun (WGS) entry which is preliminary data.</text>
</comment>
<feature type="non-terminal residue" evidence="1">
    <location>
        <position position="148"/>
    </location>
</feature>
<dbReference type="RefSeq" id="XP_020134198.1">
    <property type="nucleotide sequence ID" value="XM_020275686.1"/>
</dbReference>
<proteinExistence type="predicted"/>
<evidence type="ECO:0000313" key="2">
    <source>
        <dbReference type="Proteomes" id="UP000183809"/>
    </source>
</evidence>
<dbReference type="Gene3D" id="3.30.530.20">
    <property type="match status" value="1"/>
</dbReference>